<dbReference type="InterPro" id="IPR000792">
    <property type="entry name" value="Tscrpt_reg_LuxR_C"/>
</dbReference>
<evidence type="ECO:0000256" key="2">
    <source>
        <dbReference type="ARBA" id="ARBA00023125"/>
    </source>
</evidence>
<dbReference type="CDD" id="cd06170">
    <property type="entry name" value="LuxR_C_like"/>
    <property type="match status" value="1"/>
</dbReference>
<organism evidence="6 7">
    <name type="scientific">Succiniclasticum ruminis</name>
    <dbReference type="NCBI Taxonomy" id="40841"/>
    <lineage>
        <taxon>Bacteria</taxon>
        <taxon>Bacillati</taxon>
        <taxon>Bacillota</taxon>
        <taxon>Negativicutes</taxon>
        <taxon>Acidaminococcales</taxon>
        <taxon>Acidaminococcaceae</taxon>
        <taxon>Succiniclasticum</taxon>
    </lineage>
</organism>
<evidence type="ECO:0000313" key="7">
    <source>
        <dbReference type="Proteomes" id="UP000198943"/>
    </source>
</evidence>
<dbReference type="Pfam" id="PF00196">
    <property type="entry name" value="GerE"/>
    <property type="match status" value="1"/>
</dbReference>
<dbReference type="PANTHER" id="PTHR44688:SF16">
    <property type="entry name" value="DNA-BINDING TRANSCRIPTIONAL ACTIVATOR DEVR_DOSR"/>
    <property type="match status" value="1"/>
</dbReference>
<dbReference type="Proteomes" id="UP000198943">
    <property type="component" value="Unassembled WGS sequence"/>
</dbReference>
<feature type="transmembrane region" description="Helical" evidence="4">
    <location>
        <begin position="96"/>
        <end position="114"/>
    </location>
</feature>
<dbReference type="GO" id="GO:0003677">
    <property type="term" value="F:DNA binding"/>
    <property type="evidence" value="ECO:0007669"/>
    <property type="project" value="UniProtKB-KW"/>
</dbReference>
<evidence type="ECO:0000256" key="4">
    <source>
        <dbReference type="SAM" id="Phobius"/>
    </source>
</evidence>
<evidence type="ECO:0000256" key="1">
    <source>
        <dbReference type="ARBA" id="ARBA00023015"/>
    </source>
</evidence>
<keyword evidence="4" id="KW-0472">Membrane</keyword>
<dbReference type="SUPFAM" id="SSF46894">
    <property type="entry name" value="C-terminal effector domain of the bipartite response regulators"/>
    <property type="match status" value="1"/>
</dbReference>
<dbReference type="SMART" id="SM00421">
    <property type="entry name" value="HTH_LUXR"/>
    <property type="match status" value="1"/>
</dbReference>
<feature type="transmembrane region" description="Helical" evidence="4">
    <location>
        <begin position="372"/>
        <end position="391"/>
    </location>
</feature>
<dbReference type="PRINTS" id="PR00038">
    <property type="entry name" value="HTHLUXR"/>
</dbReference>
<feature type="transmembrane region" description="Helical" evidence="4">
    <location>
        <begin position="70"/>
        <end position="89"/>
    </location>
</feature>
<feature type="transmembrane region" description="Helical" evidence="4">
    <location>
        <begin position="318"/>
        <end position="336"/>
    </location>
</feature>
<keyword evidence="3" id="KW-0804">Transcription</keyword>
<feature type="transmembrane region" description="Helical" evidence="4">
    <location>
        <begin position="153"/>
        <end position="172"/>
    </location>
</feature>
<dbReference type="PROSITE" id="PS50043">
    <property type="entry name" value="HTH_LUXR_2"/>
    <property type="match status" value="1"/>
</dbReference>
<dbReference type="OrthoDB" id="9780153at2"/>
<accession>A0A1G6JEI3</accession>
<dbReference type="PANTHER" id="PTHR44688">
    <property type="entry name" value="DNA-BINDING TRANSCRIPTIONAL ACTIVATOR DEVR_DOSR"/>
    <property type="match status" value="1"/>
</dbReference>
<feature type="domain" description="HTH luxR-type" evidence="5">
    <location>
        <begin position="455"/>
        <end position="520"/>
    </location>
</feature>
<feature type="transmembrane region" description="Helical" evidence="4">
    <location>
        <begin position="224"/>
        <end position="245"/>
    </location>
</feature>
<dbReference type="InterPro" id="IPR036388">
    <property type="entry name" value="WH-like_DNA-bd_sf"/>
</dbReference>
<evidence type="ECO:0000259" key="5">
    <source>
        <dbReference type="PROSITE" id="PS50043"/>
    </source>
</evidence>
<dbReference type="GO" id="GO:0006355">
    <property type="term" value="P:regulation of DNA-templated transcription"/>
    <property type="evidence" value="ECO:0007669"/>
    <property type="project" value="InterPro"/>
</dbReference>
<sequence length="523" mass="57223">MNVTPTSLSPISRSIILQKTVGADRCTVSLFVANALYFFWATTVYMALHFAGIDWPQTFFSSIIPGTEMLPDLCMMLAVFSGTVCYGLRPTCWQRYLLPVLATIMLSVVAFPFVETGPRLLLLAFFMALSGGVFALIFHLVSLHVAPDVTGRFFGFSTAFSLLLQSGFHAVLNASLTGFLTASVLCMGGLAMLLPKCLEQLSPMETSAAEQPAEQTPPRVDISVFRWSVPMTLLIVVLLSLLHGIGDLYMDAYHDFNDLFGFSRLSYCAGSIAAGYFADRNRLYLPLAALFAKAQDILDIWVGQEQVLYYPLHYFGDFMNGFFTLFIILAFVDLAAHRPSLKPWAVTGRSLQMFTVSVATVFGAFILDADKLFFTLLYVLAIVGCLVIVFYSSALRFTLGSAAADSAAAEIITPLPAPEATTPLPTAEVTTSLPAMEVTTPLSATEVTTPLPAPDYCARYGLTQRESEVLDCILSGQSISEISEALFISQRTVKFHITNLLRKTGATSQKELLLLLYEKQGKL</sequence>
<dbReference type="AlphaFoldDB" id="A0A1G6JEI3"/>
<evidence type="ECO:0000313" key="6">
    <source>
        <dbReference type="EMBL" id="SDC17121.1"/>
    </source>
</evidence>
<evidence type="ECO:0000256" key="3">
    <source>
        <dbReference type="ARBA" id="ARBA00023163"/>
    </source>
</evidence>
<dbReference type="Gene3D" id="1.10.10.10">
    <property type="entry name" value="Winged helix-like DNA-binding domain superfamily/Winged helix DNA-binding domain"/>
    <property type="match status" value="1"/>
</dbReference>
<keyword evidence="4" id="KW-0812">Transmembrane</keyword>
<feature type="transmembrane region" description="Helical" evidence="4">
    <location>
        <begin position="28"/>
        <end position="50"/>
    </location>
</feature>
<proteinExistence type="predicted"/>
<dbReference type="InterPro" id="IPR016032">
    <property type="entry name" value="Sig_transdc_resp-reg_C-effctor"/>
</dbReference>
<protein>
    <submittedName>
        <fullName evidence="6">Regulatory protein, luxR family</fullName>
    </submittedName>
</protein>
<keyword evidence="2" id="KW-0238">DNA-binding</keyword>
<name>A0A1G6JEI3_9FIRM</name>
<feature type="transmembrane region" description="Helical" evidence="4">
    <location>
        <begin position="348"/>
        <end position="366"/>
    </location>
</feature>
<feature type="transmembrane region" description="Helical" evidence="4">
    <location>
        <begin position="120"/>
        <end position="141"/>
    </location>
</feature>
<keyword evidence="1" id="KW-0805">Transcription regulation</keyword>
<keyword evidence="7" id="KW-1185">Reference proteome</keyword>
<feature type="transmembrane region" description="Helical" evidence="4">
    <location>
        <begin position="178"/>
        <end position="194"/>
    </location>
</feature>
<keyword evidence="4" id="KW-1133">Transmembrane helix</keyword>
<reference evidence="7" key="1">
    <citation type="submission" date="2016-10" db="EMBL/GenBank/DDBJ databases">
        <authorList>
            <person name="Varghese N."/>
            <person name="Submissions S."/>
        </authorList>
    </citation>
    <scope>NUCLEOTIDE SEQUENCE [LARGE SCALE GENOMIC DNA]</scope>
    <source>
        <strain evidence="7">DSM 11005</strain>
    </source>
</reference>
<gene>
    <name evidence="6" type="ORF">SAMN04487864_10385</name>
</gene>
<dbReference type="EMBL" id="FMYW01000003">
    <property type="protein sequence ID" value="SDC17121.1"/>
    <property type="molecule type" value="Genomic_DNA"/>
</dbReference>